<evidence type="ECO:0000313" key="1">
    <source>
        <dbReference type="EMBL" id="QJH98659.1"/>
    </source>
</evidence>
<dbReference type="AlphaFoldDB" id="A0A6M3XLH1"/>
<accession>A0A6M3XLH1</accession>
<name>A0A6M3XLH1_9ZZZZ</name>
<dbReference type="InterPro" id="IPR013783">
    <property type="entry name" value="Ig-like_fold"/>
</dbReference>
<gene>
    <name evidence="1" type="ORF">TM448B01362_0004</name>
</gene>
<organism evidence="1">
    <name type="scientific">viral metagenome</name>
    <dbReference type="NCBI Taxonomy" id="1070528"/>
    <lineage>
        <taxon>unclassified sequences</taxon>
        <taxon>metagenomes</taxon>
        <taxon>organismal metagenomes</taxon>
    </lineage>
</organism>
<protein>
    <submittedName>
        <fullName evidence="1">Uncharacterized protein</fullName>
    </submittedName>
</protein>
<dbReference type="EMBL" id="MT144746">
    <property type="protein sequence ID" value="QJH98659.1"/>
    <property type="molecule type" value="Genomic_DNA"/>
</dbReference>
<reference evidence="1" key="1">
    <citation type="submission" date="2020-03" db="EMBL/GenBank/DDBJ databases">
        <title>The deep terrestrial virosphere.</title>
        <authorList>
            <person name="Holmfeldt K."/>
            <person name="Nilsson E."/>
            <person name="Simone D."/>
            <person name="Lopez-Fernandez M."/>
            <person name="Wu X."/>
            <person name="de Brujin I."/>
            <person name="Lundin D."/>
            <person name="Andersson A."/>
            <person name="Bertilsson S."/>
            <person name="Dopson M."/>
        </authorList>
    </citation>
    <scope>NUCLEOTIDE SEQUENCE</scope>
    <source>
        <strain evidence="1">TM448B01362</strain>
    </source>
</reference>
<dbReference type="Pfam" id="PF17957">
    <property type="entry name" value="Big_7"/>
    <property type="match status" value="1"/>
</dbReference>
<dbReference type="Gene3D" id="2.60.40.10">
    <property type="entry name" value="Immunoglobulins"/>
    <property type="match status" value="1"/>
</dbReference>
<sequence length="628" mass="69380">MAEIRANDIVIVTADYSPYAGNISEIRWNYKQFILQSDSGFITGIASGSSEDTQSYGGENAYLYASGNYLENRIRMKYGANWVLSNDYCTAKVTIGFAGRGRVIEYLVTHELAVARSGENQKAFETMEAGMPPEFKDNFFTYDYVSNSFTQVGSSGGGYAAPIIIKETDQFVFGIYSPDTDSDYTNVVLSYPDASYPNEKSMVRFSPTLWRYDYVPAGTYSFRNYICIGTLESVRADLRALIEYFGVTISFTYPTDGETVSGILDAVTVPSENVVNIKYYIDNVYLFEEQDFPYGFSLDTNSYPNGLHTFKAVAYNLDGDAGEALVTVTFDNVHYYDYEVVVSVGTHGLSSDVLNLTEHKTLVVGNAVHALSLDAPTLDWSWVLVVDNGLSVMTSYSIPSLSGSQILQGLSAYLANGSVVADGSIKAGTNFYDFHELITIMGWDTVLRGLWAFSADGSYLADGSITAGINLGALHEMTSDSPYPGALLVDSLQHLLSTPSIDITQAQLLAVNNSSHLMLSDGVVLTQDCYLALANALHALASSELDVVENKTLEVSDLLSNLISDETAVIYEHMLAMQNVNHKVTSPHFDYLEWFGDWRDYKRQAPWVIAAQENKWGYLNNPRWMDRG</sequence>
<proteinExistence type="predicted"/>